<keyword evidence="1" id="KW-0732">Signal</keyword>
<feature type="chain" id="PRO_5001507925" description="Malectin-like domain-containing protein" evidence="1">
    <location>
        <begin position="20"/>
        <end position="133"/>
    </location>
</feature>
<evidence type="ECO:0000313" key="3">
    <source>
        <dbReference type="Proteomes" id="UP000030748"/>
    </source>
</evidence>
<reference evidence="2 3" key="1">
    <citation type="journal article" date="2013" name="Proc. Natl. Acad. Sci. U.S.A.">
        <title>Fine-scale variation in meiotic recombination in Mimulus inferred from population shotgun sequencing.</title>
        <authorList>
            <person name="Hellsten U."/>
            <person name="Wright K.M."/>
            <person name="Jenkins J."/>
            <person name="Shu S."/>
            <person name="Yuan Y."/>
            <person name="Wessler S.R."/>
            <person name="Schmutz J."/>
            <person name="Willis J.H."/>
            <person name="Rokhsar D.S."/>
        </authorList>
    </citation>
    <scope>NUCLEOTIDE SEQUENCE [LARGE SCALE GENOMIC DNA]</scope>
    <source>
        <strain evidence="3">cv. DUN x IM62</strain>
    </source>
</reference>
<evidence type="ECO:0000256" key="1">
    <source>
        <dbReference type="SAM" id="SignalP"/>
    </source>
</evidence>
<dbReference type="EMBL" id="KI630214">
    <property type="protein sequence ID" value="EYU44219.1"/>
    <property type="molecule type" value="Genomic_DNA"/>
</dbReference>
<dbReference type="OMA" id="PYETARV"/>
<dbReference type="KEGG" id="egt:105971479"/>
<feature type="signal peptide" evidence="1">
    <location>
        <begin position="1"/>
        <end position="19"/>
    </location>
</feature>
<proteinExistence type="predicted"/>
<keyword evidence="3" id="KW-1185">Reference proteome</keyword>
<gene>
    <name evidence="2" type="ORF">MIMGU_mgv11b013480mg</name>
</gene>
<dbReference type="Gene3D" id="2.60.120.430">
    <property type="entry name" value="Galactose-binding lectin"/>
    <property type="match status" value="1"/>
</dbReference>
<dbReference type="AlphaFoldDB" id="A0A022RVZ2"/>
<dbReference type="OrthoDB" id="912833at2759"/>
<accession>A0A022RVZ2</accession>
<evidence type="ECO:0008006" key="4">
    <source>
        <dbReference type="Google" id="ProtNLM"/>
    </source>
</evidence>
<organism evidence="2 3">
    <name type="scientific">Erythranthe guttata</name>
    <name type="common">Yellow monkey flower</name>
    <name type="synonym">Mimulus guttatus</name>
    <dbReference type="NCBI Taxonomy" id="4155"/>
    <lineage>
        <taxon>Eukaryota</taxon>
        <taxon>Viridiplantae</taxon>
        <taxon>Streptophyta</taxon>
        <taxon>Embryophyta</taxon>
        <taxon>Tracheophyta</taxon>
        <taxon>Spermatophyta</taxon>
        <taxon>Magnoliopsida</taxon>
        <taxon>eudicotyledons</taxon>
        <taxon>Gunneridae</taxon>
        <taxon>Pentapetalae</taxon>
        <taxon>asterids</taxon>
        <taxon>lamiids</taxon>
        <taxon>Lamiales</taxon>
        <taxon>Phrymaceae</taxon>
        <taxon>Erythranthe</taxon>
    </lineage>
</organism>
<name>A0A022RVZ2_ERYGU</name>
<sequence length="133" mass="14394">MMFSYALLHLFLLLTAAAAAVPAFIATDFILLNCGASSSLNDSSSRIWSGDAGSRYAPPNADTVSSASKASRMLPSVAPVPYETARVLQSPFTYSFPVLEGRKFVRLYFYPDTYSGADTSNFFFSVTANSFTL</sequence>
<dbReference type="FunFam" id="2.60.120.430:FF:000003">
    <property type="entry name" value="FERONIA receptor-like kinase"/>
    <property type="match status" value="1"/>
</dbReference>
<dbReference type="Proteomes" id="UP000030748">
    <property type="component" value="Unassembled WGS sequence"/>
</dbReference>
<dbReference type="GO" id="GO:0004714">
    <property type="term" value="F:transmembrane receptor protein tyrosine kinase activity"/>
    <property type="evidence" value="ECO:0007669"/>
    <property type="project" value="InterPro"/>
</dbReference>
<protein>
    <recommendedName>
        <fullName evidence="4">Malectin-like domain-containing protein</fullName>
    </recommendedName>
</protein>
<evidence type="ECO:0000313" key="2">
    <source>
        <dbReference type="EMBL" id="EYU44219.1"/>
    </source>
</evidence>
<dbReference type="STRING" id="4155.A0A022RVZ2"/>
<dbReference type="InterPro" id="IPR045272">
    <property type="entry name" value="ANXUR1/2-like"/>
</dbReference>
<dbReference type="PANTHER" id="PTHR34590">
    <property type="entry name" value="OS03G0124300 PROTEIN-RELATED"/>
    <property type="match status" value="1"/>
</dbReference>